<evidence type="ECO:0000256" key="2">
    <source>
        <dbReference type="SAM" id="Phobius"/>
    </source>
</evidence>
<evidence type="ECO:0000313" key="4">
    <source>
        <dbReference type="Proteomes" id="UP000481360"/>
    </source>
</evidence>
<protein>
    <submittedName>
        <fullName evidence="3">Uncharacterized protein</fullName>
    </submittedName>
</protein>
<dbReference type="EMBL" id="JAAMPJ010000009">
    <property type="protein sequence ID" value="NGY63410.1"/>
    <property type="molecule type" value="Genomic_DNA"/>
</dbReference>
<dbReference type="Proteomes" id="UP000481360">
    <property type="component" value="Unassembled WGS sequence"/>
</dbReference>
<gene>
    <name evidence="3" type="ORF">G7043_31255</name>
</gene>
<keyword evidence="4" id="KW-1185">Reference proteome</keyword>
<organism evidence="3 4">
    <name type="scientific">Lentzea alba</name>
    <dbReference type="NCBI Taxonomy" id="2714351"/>
    <lineage>
        <taxon>Bacteria</taxon>
        <taxon>Bacillati</taxon>
        <taxon>Actinomycetota</taxon>
        <taxon>Actinomycetes</taxon>
        <taxon>Pseudonocardiales</taxon>
        <taxon>Pseudonocardiaceae</taxon>
        <taxon>Lentzea</taxon>
    </lineage>
</organism>
<evidence type="ECO:0000256" key="1">
    <source>
        <dbReference type="SAM" id="Coils"/>
    </source>
</evidence>
<keyword evidence="2" id="KW-0472">Membrane</keyword>
<comment type="caution">
    <text evidence="3">The sequence shown here is derived from an EMBL/GenBank/DDBJ whole genome shotgun (WGS) entry which is preliminary data.</text>
</comment>
<reference evidence="3 4" key="1">
    <citation type="submission" date="2020-03" db="EMBL/GenBank/DDBJ databases">
        <title>Isolation and identification of active actinomycetes.</title>
        <authorList>
            <person name="Sun X."/>
        </authorList>
    </citation>
    <scope>NUCLEOTIDE SEQUENCE [LARGE SCALE GENOMIC DNA]</scope>
    <source>
        <strain evidence="3 4">NEAU-D13</strain>
    </source>
</reference>
<accession>A0A7C9RUS0</accession>
<dbReference type="AlphaFoldDB" id="A0A7C9RUS0"/>
<feature type="transmembrane region" description="Helical" evidence="2">
    <location>
        <begin position="6"/>
        <end position="23"/>
    </location>
</feature>
<keyword evidence="1" id="KW-0175">Coiled coil</keyword>
<dbReference type="RefSeq" id="WP_166051730.1">
    <property type="nucleotide sequence ID" value="NZ_JAAMPJ010000009.1"/>
</dbReference>
<feature type="coiled-coil region" evidence="1">
    <location>
        <begin position="26"/>
        <end position="71"/>
    </location>
</feature>
<proteinExistence type="predicted"/>
<sequence length="196" mass="20969">MDKGDIATWVAALVAIGMAWIALHTANSAKRQANAAEQALAQARRSASAAEEQAKAAAEQVAIMRQELERQDVPRFSVEEIEEFRGGPVLPIRVTMISGADLSEVTISAEGSAIRGLAGGPDGPPAPAVLRENFTEGSQTTVYLHLHEKTATASATFTFHCTAPENGTTWDALPPKTLELIHKAIRTQGQMWGRRG</sequence>
<evidence type="ECO:0000313" key="3">
    <source>
        <dbReference type="EMBL" id="NGY63410.1"/>
    </source>
</evidence>
<name>A0A7C9RUS0_9PSEU</name>
<keyword evidence="2" id="KW-0812">Transmembrane</keyword>
<keyword evidence="2" id="KW-1133">Transmembrane helix</keyword>